<dbReference type="EMBL" id="LWSA01000313">
    <property type="protein sequence ID" value="OCX68110.1"/>
    <property type="molecule type" value="Genomic_DNA"/>
</dbReference>
<organism evidence="1 2">
    <name type="scientific">Acidithiobacillus thiooxidans</name>
    <name type="common">Thiobacillus thiooxidans</name>
    <dbReference type="NCBI Taxonomy" id="930"/>
    <lineage>
        <taxon>Bacteria</taxon>
        <taxon>Pseudomonadati</taxon>
        <taxon>Pseudomonadota</taxon>
        <taxon>Acidithiobacillia</taxon>
        <taxon>Acidithiobacillales</taxon>
        <taxon>Acidithiobacillaceae</taxon>
        <taxon>Acidithiobacillus</taxon>
    </lineage>
</organism>
<dbReference type="AlphaFoldDB" id="A0A1C2IQ62"/>
<dbReference type="Proteomes" id="UP000094893">
    <property type="component" value="Unassembled WGS sequence"/>
</dbReference>
<reference evidence="1 2" key="1">
    <citation type="journal article" date="2016" name="Int. J. Mol. Sci.">
        <title>Comparative genomics of the extreme acidophile Acidithiobacillus thiooxidans reveals intraspecific divergence and niche adaptation.</title>
        <authorList>
            <person name="Zhang X."/>
            <person name="Feng X."/>
            <person name="Tao J."/>
            <person name="Ma L."/>
            <person name="Xiao Y."/>
            <person name="Liang Y."/>
            <person name="Liu X."/>
            <person name="Yin H."/>
        </authorList>
    </citation>
    <scope>NUCLEOTIDE SEQUENCE [LARGE SCALE GENOMIC DNA]</scope>
    <source>
        <strain evidence="1 2">A02</strain>
    </source>
</reference>
<proteinExistence type="predicted"/>
<name>A0A1C2IQ62_ACITH</name>
<accession>A0A1C2IQ62</accession>
<comment type="caution">
    <text evidence="1">The sequence shown here is derived from an EMBL/GenBank/DDBJ whole genome shotgun (WGS) entry which is preliminary data.</text>
</comment>
<evidence type="ECO:0000313" key="2">
    <source>
        <dbReference type="Proteomes" id="UP000094893"/>
    </source>
</evidence>
<gene>
    <name evidence="1" type="ORF">A6P07_18825</name>
</gene>
<sequence length="151" mass="17356">MSANLSPRLTPVQLQAMARINRYLARLDLEEGQNLWLKTEVLKELERLDAASSVESVFGQSFAILQQRLGDLYHGEEWEGRLGLKRISQIARPQLTWNRPKALRRTPMASLPFDRSWRSAGQRAWRSFQSVLPALPLREIAAFPTKVFARN</sequence>
<protein>
    <submittedName>
        <fullName evidence="1">Uncharacterized protein</fullName>
    </submittedName>
</protein>
<dbReference type="RefSeq" id="WP_024892530.1">
    <property type="nucleotide sequence ID" value="NZ_LWRZ01000062.1"/>
</dbReference>
<evidence type="ECO:0000313" key="1">
    <source>
        <dbReference type="EMBL" id="OCX68110.1"/>
    </source>
</evidence>